<accession>A0A7T7CBH2</accession>
<sequence length="49" mass="5569">MKIGATEGKLHHLEFDVKASHIGKINLEDLSEYHMQQLLKKGIKVIVNL</sequence>
<reference evidence="1 2" key="1">
    <citation type="submission" date="2020-06" db="EMBL/GenBank/DDBJ databases">
        <title>Genomic analysis of Salicibibacter sp. NKC5-3.</title>
        <authorList>
            <person name="Oh Y.J."/>
        </authorList>
    </citation>
    <scope>NUCLEOTIDE SEQUENCE [LARGE SCALE GENOMIC DNA]</scope>
    <source>
        <strain evidence="1 2">NKC5-3</strain>
    </source>
</reference>
<name>A0A7T7CBH2_9BACI</name>
<dbReference type="RefSeq" id="WP_200128562.1">
    <property type="nucleotide sequence ID" value="NZ_CP054705.1"/>
</dbReference>
<evidence type="ECO:0000313" key="1">
    <source>
        <dbReference type="EMBL" id="QQK75932.1"/>
    </source>
</evidence>
<dbReference type="Proteomes" id="UP000595823">
    <property type="component" value="Chromosome"/>
</dbReference>
<proteinExistence type="predicted"/>
<dbReference type="AlphaFoldDB" id="A0A7T7CBH2"/>
<dbReference type="EMBL" id="CP054705">
    <property type="protein sequence ID" value="QQK75932.1"/>
    <property type="molecule type" value="Genomic_DNA"/>
</dbReference>
<gene>
    <name evidence="1" type="ORF">HUG15_10425</name>
</gene>
<organism evidence="1 2">
    <name type="scientific">Salicibibacter cibarius</name>
    <dbReference type="NCBI Taxonomy" id="2743000"/>
    <lineage>
        <taxon>Bacteria</taxon>
        <taxon>Bacillati</taxon>
        <taxon>Bacillota</taxon>
        <taxon>Bacilli</taxon>
        <taxon>Bacillales</taxon>
        <taxon>Bacillaceae</taxon>
        <taxon>Salicibibacter</taxon>
    </lineage>
</organism>
<evidence type="ECO:0000313" key="2">
    <source>
        <dbReference type="Proteomes" id="UP000595823"/>
    </source>
</evidence>
<dbReference type="KEGG" id="scia:HUG15_10425"/>
<keyword evidence="2" id="KW-1185">Reference proteome</keyword>
<protein>
    <submittedName>
        <fullName evidence="1">Uncharacterized protein</fullName>
    </submittedName>
</protein>